<dbReference type="PRINTS" id="PR00387">
    <property type="entry name" value="PDIESTERASE1"/>
</dbReference>
<dbReference type="Gene3D" id="1.10.1300.10">
    <property type="entry name" value="3'5'-cyclic nucleotide phosphodiesterase, catalytic domain"/>
    <property type="match status" value="1"/>
</dbReference>
<dbReference type="InterPro" id="IPR036971">
    <property type="entry name" value="PDEase_catalytic_dom_sf"/>
</dbReference>
<keyword evidence="7" id="KW-1185">Reference proteome</keyword>
<keyword evidence="2" id="KW-0378">Hydrolase</keyword>
<dbReference type="Pfam" id="PF00233">
    <property type="entry name" value="PDEase_I"/>
    <property type="match status" value="1"/>
</dbReference>
<evidence type="ECO:0000256" key="1">
    <source>
        <dbReference type="ARBA" id="ARBA00022723"/>
    </source>
</evidence>
<evidence type="ECO:0000259" key="5">
    <source>
        <dbReference type="PROSITE" id="PS51845"/>
    </source>
</evidence>
<dbReference type="PANTHER" id="PTHR11347">
    <property type="entry name" value="CYCLIC NUCLEOTIDE PHOSPHODIESTERASE"/>
    <property type="match status" value="1"/>
</dbReference>
<reference evidence="6 7" key="1">
    <citation type="submission" date="2018-11" db="EMBL/GenBank/DDBJ databases">
        <authorList>
            <consortium name="Pathogen Informatics"/>
        </authorList>
    </citation>
    <scope>NUCLEOTIDE SEQUENCE [LARGE SCALE GENOMIC DNA]</scope>
    <source>
        <strain evidence="6 7">Egypt</strain>
    </source>
</reference>
<evidence type="ECO:0000256" key="3">
    <source>
        <dbReference type="PIRSR" id="PIRSR623088-1"/>
    </source>
</evidence>
<dbReference type="PROSITE" id="PS51845">
    <property type="entry name" value="PDEASE_I_2"/>
    <property type="match status" value="1"/>
</dbReference>
<feature type="binding site" evidence="4">
    <location>
        <position position="69"/>
    </location>
    <ligand>
        <name>Zn(2+)</name>
        <dbReference type="ChEBI" id="CHEBI:29105"/>
        <label>1</label>
    </ligand>
</feature>
<feature type="binding site" evidence="4">
    <location>
        <position position="70"/>
    </location>
    <ligand>
        <name>Zn(2+)</name>
        <dbReference type="ChEBI" id="CHEBI:29105"/>
        <label>2</label>
    </ligand>
</feature>
<feature type="active site" description="Proton donor" evidence="3">
    <location>
        <position position="29"/>
    </location>
</feature>
<dbReference type="GO" id="GO:0004114">
    <property type="term" value="F:3',5'-cyclic-nucleotide phosphodiesterase activity"/>
    <property type="evidence" value="ECO:0007669"/>
    <property type="project" value="InterPro"/>
</dbReference>
<dbReference type="EMBL" id="UZAN01041407">
    <property type="protein sequence ID" value="VDP72939.1"/>
    <property type="molecule type" value="Genomic_DNA"/>
</dbReference>
<evidence type="ECO:0000313" key="6">
    <source>
        <dbReference type="EMBL" id="VDP72939.1"/>
    </source>
</evidence>
<keyword evidence="1 4" id="KW-0479">Metal-binding</keyword>
<evidence type="ECO:0000313" key="7">
    <source>
        <dbReference type="Proteomes" id="UP000272942"/>
    </source>
</evidence>
<sequence>MIKRFGLSEVTIIRYMNLVEEHYRAVPYHNRVHAADVVQSTHILLNAQALTSVFTDLEVLAVLFACAIHDVDHPGLTNQYLINTSKSLIIQNISG</sequence>
<protein>
    <recommendedName>
        <fullName evidence="5">PDEase domain-containing protein</fullName>
    </recommendedName>
</protein>
<evidence type="ECO:0000256" key="2">
    <source>
        <dbReference type="ARBA" id="ARBA00022801"/>
    </source>
</evidence>
<feature type="domain" description="PDEase" evidence="5">
    <location>
        <begin position="1"/>
        <end position="95"/>
    </location>
</feature>
<dbReference type="AlphaFoldDB" id="A0A3P8JYI3"/>
<proteinExistence type="predicted"/>
<dbReference type="InterPro" id="IPR023088">
    <property type="entry name" value="PDEase"/>
</dbReference>
<dbReference type="CDD" id="cd00077">
    <property type="entry name" value="HDc"/>
    <property type="match status" value="1"/>
</dbReference>
<dbReference type="GO" id="GO:0007165">
    <property type="term" value="P:signal transduction"/>
    <property type="evidence" value="ECO:0007669"/>
    <property type="project" value="InterPro"/>
</dbReference>
<dbReference type="InterPro" id="IPR003607">
    <property type="entry name" value="HD/PDEase_dom"/>
</dbReference>
<dbReference type="Proteomes" id="UP000272942">
    <property type="component" value="Unassembled WGS sequence"/>
</dbReference>
<dbReference type="OrthoDB" id="189220at2759"/>
<dbReference type="PROSITE" id="PS00126">
    <property type="entry name" value="PDEASE_I_1"/>
    <property type="match status" value="1"/>
</dbReference>
<feature type="binding site" evidence="4">
    <location>
        <position position="70"/>
    </location>
    <ligand>
        <name>Zn(2+)</name>
        <dbReference type="ChEBI" id="CHEBI:29105"/>
        <label>1</label>
    </ligand>
</feature>
<dbReference type="InterPro" id="IPR002073">
    <property type="entry name" value="PDEase_catalytic_dom"/>
</dbReference>
<accession>A0A3P8JYI3</accession>
<dbReference type="InterPro" id="IPR023174">
    <property type="entry name" value="PDEase_CS"/>
</dbReference>
<evidence type="ECO:0000256" key="4">
    <source>
        <dbReference type="PIRSR" id="PIRSR623088-3"/>
    </source>
</evidence>
<dbReference type="GO" id="GO:0046872">
    <property type="term" value="F:metal ion binding"/>
    <property type="evidence" value="ECO:0007669"/>
    <property type="project" value="UniProtKB-KW"/>
</dbReference>
<gene>
    <name evidence="6" type="ORF">ECPE_LOCUS4547</name>
</gene>
<organism evidence="6 7">
    <name type="scientific">Echinostoma caproni</name>
    <dbReference type="NCBI Taxonomy" id="27848"/>
    <lineage>
        <taxon>Eukaryota</taxon>
        <taxon>Metazoa</taxon>
        <taxon>Spiralia</taxon>
        <taxon>Lophotrochozoa</taxon>
        <taxon>Platyhelminthes</taxon>
        <taxon>Trematoda</taxon>
        <taxon>Digenea</taxon>
        <taxon>Plagiorchiida</taxon>
        <taxon>Echinostomata</taxon>
        <taxon>Echinostomatoidea</taxon>
        <taxon>Echinostomatidae</taxon>
        <taxon>Echinostoma</taxon>
    </lineage>
</organism>
<name>A0A3P8JYI3_9TREM</name>
<feature type="binding site" evidence="4">
    <location>
        <position position="33"/>
    </location>
    <ligand>
        <name>Zn(2+)</name>
        <dbReference type="ChEBI" id="CHEBI:29105"/>
        <label>1</label>
    </ligand>
</feature>
<dbReference type="SUPFAM" id="SSF109604">
    <property type="entry name" value="HD-domain/PDEase-like"/>
    <property type="match status" value="1"/>
</dbReference>